<sequence length="124" mass="12766">MRRTPGASASRFYGRICAVPVTVGLLCAGVLPDGPIAAPIAIADPAKPEGIAALVAAVADANQKLQDLGAAVQVQQESVNKALLEVQNARDNAAAAAAEVEASRRTGIAPRAVRRHRRRPANGI</sequence>
<keyword evidence="1" id="KW-0175">Coiled coil</keyword>
<evidence type="ECO:0000313" key="3">
    <source>
        <dbReference type="EMBL" id="CDQ44188.1"/>
    </source>
</evidence>
<dbReference type="AlphaFoldDB" id="A0AAV2WK00"/>
<dbReference type="GO" id="GO:0016787">
    <property type="term" value="F:hydrolase activity"/>
    <property type="evidence" value="ECO:0007669"/>
    <property type="project" value="UniProtKB-KW"/>
</dbReference>
<proteinExistence type="predicted"/>
<dbReference type="Proteomes" id="UP000028864">
    <property type="component" value="Unassembled WGS sequence"/>
</dbReference>
<keyword evidence="3" id="KW-0378">Hydrolase</keyword>
<keyword evidence="2" id="KW-1133">Transmembrane helix</keyword>
<reference evidence="3" key="2">
    <citation type="submission" date="2015-09" db="EMBL/GenBank/DDBJ databases">
        <title>Draft genome sequence of Mycobacterium neoaurum DSM 44074.</title>
        <authorList>
            <person name="Croce O."/>
            <person name="Robert C."/>
            <person name="Raoult D."/>
            <person name="Drancourt M."/>
        </authorList>
    </citation>
    <scope>NUCLEOTIDE SEQUENCE</scope>
    <source>
        <strain evidence="3">DSM 44074</strain>
    </source>
</reference>
<reference evidence="3" key="1">
    <citation type="submission" date="2014-05" db="EMBL/GenBank/DDBJ databases">
        <authorList>
            <person name="Urmite Genomes"/>
        </authorList>
    </citation>
    <scope>NUCLEOTIDE SEQUENCE</scope>
    <source>
        <strain evidence="3">DSM 44074</strain>
    </source>
</reference>
<accession>A0AAV2WK00</accession>
<keyword evidence="2" id="KW-0812">Transmembrane</keyword>
<dbReference type="RefSeq" id="WP_411431668.1">
    <property type="nucleotide sequence ID" value="NZ_LK021338.1"/>
</dbReference>
<gene>
    <name evidence="3" type="ORF">BN1047_02064</name>
</gene>
<organism evidence="3 4">
    <name type="scientific">Mycolicibacterium neoaurum</name>
    <name type="common">Mycobacterium neoaurum</name>
    <dbReference type="NCBI Taxonomy" id="1795"/>
    <lineage>
        <taxon>Bacteria</taxon>
        <taxon>Bacillati</taxon>
        <taxon>Actinomycetota</taxon>
        <taxon>Actinomycetes</taxon>
        <taxon>Mycobacteriales</taxon>
        <taxon>Mycobacteriaceae</taxon>
        <taxon>Mycolicibacterium</taxon>
    </lineage>
</organism>
<name>A0AAV2WK00_MYCNE</name>
<protein>
    <submittedName>
        <fullName evidence="3">Cell wall-associated hydrolase, invasion-associated protein</fullName>
    </submittedName>
</protein>
<keyword evidence="2" id="KW-0472">Membrane</keyword>
<evidence type="ECO:0000256" key="1">
    <source>
        <dbReference type="SAM" id="Coils"/>
    </source>
</evidence>
<evidence type="ECO:0000256" key="2">
    <source>
        <dbReference type="SAM" id="Phobius"/>
    </source>
</evidence>
<feature type="transmembrane region" description="Helical" evidence="2">
    <location>
        <begin position="12"/>
        <end position="31"/>
    </location>
</feature>
<dbReference type="EMBL" id="LK021338">
    <property type="protein sequence ID" value="CDQ44188.1"/>
    <property type="molecule type" value="Genomic_DNA"/>
</dbReference>
<feature type="coiled-coil region" evidence="1">
    <location>
        <begin position="72"/>
        <end position="106"/>
    </location>
</feature>
<evidence type="ECO:0000313" key="4">
    <source>
        <dbReference type="Proteomes" id="UP000028864"/>
    </source>
</evidence>